<dbReference type="PANTHER" id="PTHR48098">
    <property type="entry name" value="ENTEROCHELIN ESTERASE-RELATED"/>
    <property type="match status" value="1"/>
</dbReference>
<dbReference type="Gene3D" id="3.40.50.1820">
    <property type="entry name" value="alpha/beta hydrolase"/>
    <property type="match status" value="1"/>
</dbReference>
<dbReference type="Proteomes" id="UP000317716">
    <property type="component" value="Unassembled WGS sequence"/>
</dbReference>
<gene>
    <name evidence="1" type="ORF">E6K72_02225</name>
</gene>
<evidence type="ECO:0000313" key="2">
    <source>
        <dbReference type="Proteomes" id="UP000317716"/>
    </source>
</evidence>
<organism evidence="1 2">
    <name type="scientific">Eiseniibacteriota bacterium</name>
    <dbReference type="NCBI Taxonomy" id="2212470"/>
    <lineage>
        <taxon>Bacteria</taxon>
        <taxon>Candidatus Eiseniibacteriota</taxon>
    </lineage>
</organism>
<comment type="caution">
    <text evidence="1">The sequence shown here is derived from an EMBL/GenBank/DDBJ whole genome shotgun (WGS) entry which is preliminary data.</text>
</comment>
<protein>
    <submittedName>
        <fullName evidence="1">Esterase</fullName>
    </submittedName>
</protein>
<dbReference type="AlphaFoldDB" id="A0A538T578"/>
<dbReference type="Pfam" id="PF00756">
    <property type="entry name" value="Esterase"/>
    <property type="match status" value="1"/>
</dbReference>
<sequence>MKRGHVILEEFESAVLSGNRLGDPHVRTVPVYLPPSYGADRERRYPVTFVLSGFTGRGRALLNDNPWSPALHERMDALIARGACEEMILVLPDCFTRYGGSQYLNSSATGRYEDHVIAELVPHVDRAYRTLPGREHRGVMGKSSGGYGALALAMRHPEVFGAVASHSGDIYFEYCYRGDVPGFCSQIQQAGGLEAWLQAFASKLQKKHEDLTALNILAMAAAYSPNPDASPLGIDLPCDLESGAFREDVWRRWLEHDPLRMIERHADALRGARLVYLDCGTRDEFHLHHGARLFSRRLAALGITHEFEEFPDGHMNVHYRYDVSLPRMSRALAPVAGVAR</sequence>
<dbReference type="EMBL" id="VBOS01000067">
    <property type="protein sequence ID" value="TMQ58792.1"/>
    <property type="molecule type" value="Genomic_DNA"/>
</dbReference>
<dbReference type="InterPro" id="IPR050583">
    <property type="entry name" value="Mycobacterial_A85_antigen"/>
</dbReference>
<dbReference type="GO" id="GO:0016747">
    <property type="term" value="F:acyltransferase activity, transferring groups other than amino-acyl groups"/>
    <property type="evidence" value="ECO:0007669"/>
    <property type="project" value="TreeGrafter"/>
</dbReference>
<proteinExistence type="predicted"/>
<dbReference type="InterPro" id="IPR000801">
    <property type="entry name" value="Esterase-like"/>
</dbReference>
<accession>A0A538T578</accession>
<evidence type="ECO:0000313" key="1">
    <source>
        <dbReference type="EMBL" id="TMQ58792.1"/>
    </source>
</evidence>
<dbReference type="InterPro" id="IPR029058">
    <property type="entry name" value="AB_hydrolase_fold"/>
</dbReference>
<reference evidence="1 2" key="1">
    <citation type="journal article" date="2019" name="Nat. Microbiol.">
        <title>Mediterranean grassland soil C-N compound turnover is dependent on rainfall and depth, and is mediated by genomically divergent microorganisms.</title>
        <authorList>
            <person name="Diamond S."/>
            <person name="Andeer P.F."/>
            <person name="Li Z."/>
            <person name="Crits-Christoph A."/>
            <person name="Burstein D."/>
            <person name="Anantharaman K."/>
            <person name="Lane K.R."/>
            <person name="Thomas B.C."/>
            <person name="Pan C."/>
            <person name="Northen T.R."/>
            <person name="Banfield J.F."/>
        </authorList>
    </citation>
    <scope>NUCLEOTIDE SEQUENCE [LARGE SCALE GENOMIC DNA]</scope>
    <source>
        <strain evidence="1">WS_2</strain>
    </source>
</reference>
<name>A0A538T578_UNCEI</name>
<dbReference type="SUPFAM" id="SSF53474">
    <property type="entry name" value="alpha/beta-Hydrolases"/>
    <property type="match status" value="1"/>
</dbReference>
<dbReference type="PANTHER" id="PTHR48098:SF1">
    <property type="entry name" value="DIACYLGLYCEROL ACYLTRANSFERASE_MYCOLYLTRANSFERASE AG85A"/>
    <property type="match status" value="1"/>
</dbReference>